<sequence length="143" mass="14069">MSLRLSFALVGVGGAVGGLGRYALTSAFPEAPGSVPWTTWSINVTGSFLLGLLVAGVVGRRLAPAWVRPAFGTGVLGGYTTFSAYAHALDVLATDGHVGTAAGYLVVSLAGGVVAAAAGVALGARLPARTPPPAEDPGTGGPR</sequence>
<feature type="transmembrane region" description="Helical" evidence="10">
    <location>
        <begin position="37"/>
        <end position="58"/>
    </location>
</feature>
<dbReference type="PANTHER" id="PTHR28259">
    <property type="entry name" value="FLUORIDE EXPORT PROTEIN 1-RELATED"/>
    <property type="match status" value="1"/>
</dbReference>
<reference evidence="11 12" key="1">
    <citation type="submission" date="2020-08" db="EMBL/GenBank/DDBJ databases">
        <title>The Agave Microbiome: Exploring the role of microbial communities in plant adaptations to desert environments.</title>
        <authorList>
            <person name="Partida-Martinez L.P."/>
        </authorList>
    </citation>
    <scope>NUCLEOTIDE SEQUENCE [LARGE SCALE GENOMIC DNA]</scope>
    <source>
        <strain evidence="11 12">RAS26</strain>
    </source>
</reference>
<evidence type="ECO:0000313" key="11">
    <source>
        <dbReference type="EMBL" id="MBB2922858.1"/>
    </source>
</evidence>
<dbReference type="AlphaFoldDB" id="A0A7W4UER1"/>
<keyword evidence="10" id="KW-0406">Ion transport</keyword>
<dbReference type="EMBL" id="JACHVX010000002">
    <property type="protein sequence ID" value="MBB2922858.1"/>
    <property type="molecule type" value="Genomic_DNA"/>
</dbReference>
<protein>
    <recommendedName>
        <fullName evidence="10">Fluoride-specific ion channel FluC</fullName>
    </recommendedName>
</protein>
<proteinExistence type="inferred from homology"/>
<evidence type="ECO:0000256" key="6">
    <source>
        <dbReference type="ARBA" id="ARBA00023303"/>
    </source>
</evidence>
<gene>
    <name evidence="10" type="primary">fluC</name>
    <name evidence="10" type="synonym">crcB</name>
    <name evidence="11" type="ORF">FHR80_001770</name>
</gene>
<keyword evidence="6 10" id="KW-0407">Ion channel</keyword>
<dbReference type="InterPro" id="IPR003691">
    <property type="entry name" value="FluC"/>
</dbReference>
<feature type="binding site" evidence="10">
    <location>
        <position position="80"/>
    </location>
    <ligand>
        <name>Na(+)</name>
        <dbReference type="ChEBI" id="CHEBI:29101"/>
        <note>structural</note>
    </ligand>
</feature>
<feature type="binding site" evidence="10">
    <location>
        <position position="77"/>
    </location>
    <ligand>
        <name>Na(+)</name>
        <dbReference type="ChEBI" id="CHEBI:29101"/>
        <note>structural</note>
    </ligand>
</feature>
<evidence type="ECO:0000256" key="10">
    <source>
        <dbReference type="HAMAP-Rule" id="MF_00454"/>
    </source>
</evidence>
<dbReference type="GO" id="GO:0046872">
    <property type="term" value="F:metal ion binding"/>
    <property type="evidence" value="ECO:0007669"/>
    <property type="project" value="UniProtKB-KW"/>
</dbReference>
<dbReference type="RefSeq" id="WP_183295704.1">
    <property type="nucleotide sequence ID" value="NZ_JACHVX010000002.1"/>
</dbReference>
<feature type="transmembrane region" description="Helical" evidence="10">
    <location>
        <begin position="70"/>
        <end position="89"/>
    </location>
</feature>
<comment type="subcellular location">
    <subcellularLocation>
        <location evidence="1 10">Cell membrane</location>
        <topology evidence="1 10">Multi-pass membrane protein</topology>
    </subcellularLocation>
</comment>
<keyword evidence="10" id="KW-0479">Metal-binding</keyword>
<keyword evidence="5 10" id="KW-0472">Membrane</keyword>
<comment type="similarity">
    <text evidence="7 10">Belongs to the fluoride channel Fluc/FEX (TC 1.A.43) family.</text>
</comment>
<comment type="activity regulation">
    <text evidence="10">Na(+) is not transported, but it plays an essential structural role and its presence is essential for fluoride channel function.</text>
</comment>
<dbReference type="Proteomes" id="UP000518206">
    <property type="component" value="Unassembled WGS sequence"/>
</dbReference>
<evidence type="ECO:0000256" key="5">
    <source>
        <dbReference type="ARBA" id="ARBA00023136"/>
    </source>
</evidence>
<organism evidence="11 12">
    <name type="scientific">Cellulomonas cellasea</name>
    <dbReference type="NCBI Taxonomy" id="43670"/>
    <lineage>
        <taxon>Bacteria</taxon>
        <taxon>Bacillati</taxon>
        <taxon>Actinomycetota</taxon>
        <taxon>Actinomycetes</taxon>
        <taxon>Micrococcales</taxon>
        <taxon>Cellulomonadaceae</taxon>
        <taxon>Cellulomonas</taxon>
    </lineage>
</organism>
<feature type="transmembrane region" description="Helical" evidence="10">
    <location>
        <begin position="101"/>
        <end position="122"/>
    </location>
</feature>
<dbReference type="GO" id="GO:0140114">
    <property type="term" value="P:cellular detoxification of fluoride"/>
    <property type="evidence" value="ECO:0007669"/>
    <property type="project" value="UniProtKB-UniRule"/>
</dbReference>
<dbReference type="HAMAP" id="MF_00454">
    <property type="entry name" value="FluC"/>
    <property type="match status" value="1"/>
</dbReference>
<comment type="function">
    <text evidence="9 10">Fluoride-specific ion channel. Important for reducing fluoride concentration in the cell, thus reducing its toxicity.</text>
</comment>
<comment type="caution">
    <text evidence="11">The sequence shown here is derived from an EMBL/GenBank/DDBJ whole genome shotgun (WGS) entry which is preliminary data.</text>
</comment>
<dbReference type="PANTHER" id="PTHR28259:SF1">
    <property type="entry name" value="FLUORIDE EXPORT PROTEIN 1-RELATED"/>
    <property type="match status" value="1"/>
</dbReference>
<keyword evidence="10" id="KW-0813">Transport</keyword>
<evidence type="ECO:0000256" key="4">
    <source>
        <dbReference type="ARBA" id="ARBA00022989"/>
    </source>
</evidence>
<dbReference type="Pfam" id="PF02537">
    <property type="entry name" value="CRCB"/>
    <property type="match status" value="1"/>
</dbReference>
<comment type="catalytic activity">
    <reaction evidence="8">
        <text>fluoride(in) = fluoride(out)</text>
        <dbReference type="Rhea" id="RHEA:76159"/>
        <dbReference type="ChEBI" id="CHEBI:17051"/>
    </reaction>
    <physiologicalReaction direction="left-to-right" evidence="8">
        <dbReference type="Rhea" id="RHEA:76160"/>
    </physiologicalReaction>
</comment>
<evidence type="ECO:0000313" key="12">
    <source>
        <dbReference type="Proteomes" id="UP000518206"/>
    </source>
</evidence>
<evidence type="ECO:0000256" key="8">
    <source>
        <dbReference type="ARBA" id="ARBA00035585"/>
    </source>
</evidence>
<evidence type="ECO:0000256" key="9">
    <source>
        <dbReference type="ARBA" id="ARBA00049940"/>
    </source>
</evidence>
<evidence type="ECO:0000256" key="2">
    <source>
        <dbReference type="ARBA" id="ARBA00022475"/>
    </source>
</evidence>
<keyword evidence="2 10" id="KW-1003">Cell membrane</keyword>
<accession>A0A7W4UER1</accession>
<reference evidence="11 12" key="2">
    <citation type="submission" date="2020-08" db="EMBL/GenBank/DDBJ databases">
        <authorList>
            <person name="Partida-Martinez L."/>
            <person name="Huntemann M."/>
            <person name="Clum A."/>
            <person name="Wang J."/>
            <person name="Palaniappan K."/>
            <person name="Ritter S."/>
            <person name="Chen I.-M."/>
            <person name="Stamatis D."/>
            <person name="Reddy T."/>
            <person name="O'Malley R."/>
            <person name="Daum C."/>
            <person name="Shapiro N."/>
            <person name="Ivanova N."/>
            <person name="Kyrpides N."/>
            <person name="Woyke T."/>
        </authorList>
    </citation>
    <scope>NUCLEOTIDE SEQUENCE [LARGE SCALE GENOMIC DNA]</scope>
    <source>
        <strain evidence="11 12">RAS26</strain>
    </source>
</reference>
<keyword evidence="10" id="KW-0915">Sodium</keyword>
<evidence type="ECO:0000256" key="3">
    <source>
        <dbReference type="ARBA" id="ARBA00022692"/>
    </source>
</evidence>
<name>A0A7W4UER1_9CELL</name>
<keyword evidence="4 10" id="KW-1133">Transmembrane helix</keyword>
<dbReference type="GO" id="GO:0062054">
    <property type="term" value="F:fluoride channel activity"/>
    <property type="evidence" value="ECO:0007669"/>
    <property type="project" value="UniProtKB-UniRule"/>
</dbReference>
<evidence type="ECO:0000256" key="1">
    <source>
        <dbReference type="ARBA" id="ARBA00004651"/>
    </source>
</evidence>
<dbReference type="GO" id="GO:0005886">
    <property type="term" value="C:plasma membrane"/>
    <property type="evidence" value="ECO:0007669"/>
    <property type="project" value="UniProtKB-SubCell"/>
</dbReference>
<evidence type="ECO:0000256" key="7">
    <source>
        <dbReference type="ARBA" id="ARBA00035120"/>
    </source>
</evidence>
<keyword evidence="3 10" id="KW-0812">Transmembrane</keyword>